<dbReference type="InterPro" id="IPR037138">
    <property type="entry name" value="His_deacetylse_dom_sf"/>
</dbReference>
<comment type="caution">
    <text evidence="3">The sequence shown here is derived from an EMBL/GenBank/DDBJ whole genome shotgun (WGS) entry which is preliminary data.</text>
</comment>
<dbReference type="Proteomes" id="UP000747791">
    <property type="component" value="Unassembled WGS sequence"/>
</dbReference>
<protein>
    <submittedName>
        <fullName evidence="3">Histone deacetylase family protein</fullName>
    </submittedName>
</protein>
<proteinExistence type="inferred from homology"/>
<dbReference type="PANTHER" id="PTHR10625:SF10">
    <property type="entry name" value="HISTONE DEACETYLASE HDAC1"/>
    <property type="match status" value="1"/>
</dbReference>
<organism evidence="3 4">
    <name type="scientific">Candidatus Fonsibacter lacus</name>
    <dbReference type="NCBI Taxonomy" id="2576439"/>
    <lineage>
        <taxon>Bacteria</taxon>
        <taxon>Pseudomonadati</taxon>
        <taxon>Pseudomonadota</taxon>
        <taxon>Alphaproteobacteria</taxon>
        <taxon>Candidatus Pelagibacterales</taxon>
        <taxon>Candidatus Pelagibacterales incertae sedis</taxon>
        <taxon>Candidatus Fonsibacter</taxon>
    </lineage>
</organism>
<feature type="domain" description="Histone deacetylase" evidence="2">
    <location>
        <begin position="20"/>
        <end position="305"/>
    </location>
</feature>
<gene>
    <name evidence="3" type="ORF">EBX74_02440</name>
</gene>
<dbReference type="Pfam" id="PF00850">
    <property type="entry name" value="Hist_deacetyl"/>
    <property type="match status" value="1"/>
</dbReference>
<evidence type="ECO:0000313" key="4">
    <source>
        <dbReference type="Proteomes" id="UP000747791"/>
    </source>
</evidence>
<evidence type="ECO:0000313" key="3">
    <source>
        <dbReference type="EMBL" id="NCU53149.1"/>
    </source>
</evidence>
<accession>A0A966LYZ8</accession>
<dbReference type="PANTHER" id="PTHR10625">
    <property type="entry name" value="HISTONE DEACETYLASE HDAC1-RELATED"/>
    <property type="match status" value="1"/>
</dbReference>
<dbReference type="InterPro" id="IPR000286">
    <property type="entry name" value="HDACs"/>
</dbReference>
<dbReference type="EMBL" id="RGOB01000053">
    <property type="protein sequence ID" value="NCU53149.1"/>
    <property type="molecule type" value="Genomic_DNA"/>
</dbReference>
<dbReference type="InterPro" id="IPR023801">
    <property type="entry name" value="His_deacetylse_dom"/>
</dbReference>
<sequence>MTTCIFTTDSSVQHDTGPGHPECPERIPSIINGLKKIQSQKLIWEKVRSFDDKYIKLTHSEKYFEKINQSFPNEGLAFLDGDTIVSKGSKKAAYDAVGAIINAIDAVMNKEFDNAFCVVRPPGHHAEKEQAMGFCIFNNIAVGATYLMEKYKMNKVAIIDFDVHHGNGTQDIFYNEKKVLYISSHQFPFYPGTGSEDETGKYNNILNIPLKAGTNSREFFASYNKVYDKLNEFKPEFILLSAGFDAHKNDPLANINLESKDYYTLTKEIIKIAKQVSGNKIVSILEGGYNLAAIQESAKYHVEALLEA</sequence>
<dbReference type="Gene3D" id="3.40.800.20">
    <property type="entry name" value="Histone deacetylase domain"/>
    <property type="match status" value="1"/>
</dbReference>
<dbReference type="AlphaFoldDB" id="A0A966LYZ8"/>
<evidence type="ECO:0000256" key="1">
    <source>
        <dbReference type="ARBA" id="ARBA00005947"/>
    </source>
</evidence>
<dbReference type="GO" id="GO:0040029">
    <property type="term" value="P:epigenetic regulation of gene expression"/>
    <property type="evidence" value="ECO:0007669"/>
    <property type="project" value="TreeGrafter"/>
</dbReference>
<reference evidence="3" key="1">
    <citation type="submission" date="2018-10" db="EMBL/GenBank/DDBJ databases">
        <title>Iterative Subtractive Binning of Freshwater Chronoseries Metagenomes Recovers Nearly Complete Genomes from over Four Hundred Novel Species.</title>
        <authorList>
            <person name="Rodriguez-R L.M."/>
            <person name="Tsementzi D."/>
            <person name="Luo C."/>
            <person name="Konstantinidis K.T."/>
        </authorList>
    </citation>
    <scope>NUCLEOTIDE SEQUENCE</scope>
    <source>
        <strain evidence="3">WB8_2A_004</strain>
    </source>
</reference>
<name>A0A966LYZ8_9PROT</name>
<dbReference type="GO" id="GO:0004407">
    <property type="term" value="F:histone deacetylase activity"/>
    <property type="evidence" value="ECO:0007669"/>
    <property type="project" value="TreeGrafter"/>
</dbReference>
<dbReference type="SUPFAM" id="SSF52768">
    <property type="entry name" value="Arginase/deacetylase"/>
    <property type="match status" value="1"/>
</dbReference>
<dbReference type="PRINTS" id="PR01270">
    <property type="entry name" value="HDASUPER"/>
</dbReference>
<comment type="similarity">
    <text evidence="1">Belongs to the histone deacetylase family.</text>
</comment>
<dbReference type="CDD" id="cd11599">
    <property type="entry name" value="HDAC_classII_2"/>
    <property type="match status" value="1"/>
</dbReference>
<dbReference type="InterPro" id="IPR023696">
    <property type="entry name" value="Ureohydrolase_dom_sf"/>
</dbReference>
<evidence type="ECO:0000259" key="2">
    <source>
        <dbReference type="Pfam" id="PF00850"/>
    </source>
</evidence>